<protein>
    <submittedName>
        <fullName evidence="4">AcrR family transcriptional regulator</fullName>
    </submittedName>
</protein>
<evidence type="ECO:0000256" key="1">
    <source>
        <dbReference type="ARBA" id="ARBA00023125"/>
    </source>
</evidence>
<sequence length="174" mass="20768">MDRRVKKTKEAIYTSFTSLLNQKSYDELTVQEIINLADVGRSTFYAHFDSKEMLLEHLCRDLFHHTFEQKENDLEGLISHILSHFYRNQDKVASLLLSRNLYFMNRLKHELDKHLFPLFLEKIQGERANLPEELLKHQISSAFIESTIWWLKQRQTISPEELSQYLLAWICPQN</sequence>
<dbReference type="PANTHER" id="PTHR43479">
    <property type="entry name" value="ACREF/ENVCD OPERON REPRESSOR-RELATED"/>
    <property type="match status" value="1"/>
</dbReference>
<comment type="caution">
    <text evidence="4">The sequence shown here is derived from an EMBL/GenBank/DDBJ whole genome shotgun (WGS) entry which is preliminary data.</text>
</comment>
<dbReference type="SUPFAM" id="SSF46689">
    <property type="entry name" value="Homeodomain-like"/>
    <property type="match status" value="1"/>
</dbReference>
<dbReference type="PROSITE" id="PS50977">
    <property type="entry name" value="HTH_TETR_2"/>
    <property type="match status" value="1"/>
</dbReference>
<dbReference type="EMBL" id="JBEPLN010000002">
    <property type="protein sequence ID" value="MET3633539.1"/>
    <property type="molecule type" value="Genomic_DNA"/>
</dbReference>
<dbReference type="InterPro" id="IPR039532">
    <property type="entry name" value="TetR_C_Firmicutes"/>
</dbReference>
<evidence type="ECO:0000313" key="4">
    <source>
        <dbReference type="EMBL" id="MET3633539.1"/>
    </source>
</evidence>
<proteinExistence type="predicted"/>
<dbReference type="InterPro" id="IPR009057">
    <property type="entry name" value="Homeodomain-like_sf"/>
</dbReference>
<dbReference type="InterPro" id="IPR050624">
    <property type="entry name" value="HTH-type_Tx_Regulator"/>
</dbReference>
<gene>
    <name evidence="4" type="ORF">ABID28_000169</name>
</gene>
<dbReference type="Proteomes" id="UP001549037">
    <property type="component" value="Unassembled WGS sequence"/>
</dbReference>
<keyword evidence="5" id="KW-1185">Reference proteome</keyword>
<feature type="domain" description="HTH tetR-type" evidence="3">
    <location>
        <begin position="6"/>
        <end position="66"/>
    </location>
</feature>
<dbReference type="InterPro" id="IPR001647">
    <property type="entry name" value="HTH_TetR"/>
</dbReference>
<dbReference type="RefSeq" id="WP_354367189.1">
    <property type="nucleotide sequence ID" value="NZ_JBEPLN010000002.1"/>
</dbReference>
<evidence type="ECO:0000259" key="3">
    <source>
        <dbReference type="PROSITE" id="PS50977"/>
    </source>
</evidence>
<dbReference type="Pfam" id="PF14278">
    <property type="entry name" value="TetR_C_8"/>
    <property type="match status" value="1"/>
</dbReference>
<reference evidence="4 5" key="1">
    <citation type="submission" date="2024-06" db="EMBL/GenBank/DDBJ databases">
        <title>Genomic Encyclopedia of Type Strains, Phase IV (KMG-IV): sequencing the most valuable type-strain genomes for metagenomic binning, comparative biology and taxonomic classification.</title>
        <authorList>
            <person name="Goeker M."/>
        </authorList>
    </citation>
    <scope>NUCLEOTIDE SEQUENCE [LARGE SCALE GENOMIC DNA]</scope>
    <source>
        <strain evidence="4 5">DSM 28302</strain>
    </source>
</reference>
<keyword evidence="1 2" id="KW-0238">DNA-binding</keyword>
<organism evidence="4 5">
    <name type="scientific">Streptococcus porcorum</name>
    <dbReference type="NCBI Taxonomy" id="701526"/>
    <lineage>
        <taxon>Bacteria</taxon>
        <taxon>Bacillati</taxon>
        <taxon>Bacillota</taxon>
        <taxon>Bacilli</taxon>
        <taxon>Lactobacillales</taxon>
        <taxon>Streptococcaceae</taxon>
        <taxon>Streptococcus</taxon>
    </lineage>
</organism>
<dbReference type="PANTHER" id="PTHR43479:SF23">
    <property type="entry name" value="HTH TETR-TYPE DOMAIN-CONTAINING PROTEIN"/>
    <property type="match status" value="1"/>
</dbReference>
<accession>A0ABV2JCR9</accession>
<dbReference type="Gene3D" id="1.10.357.10">
    <property type="entry name" value="Tetracycline Repressor, domain 2"/>
    <property type="match status" value="1"/>
</dbReference>
<evidence type="ECO:0000313" key="5">
    <source>
        <dbReference type="Proteomes" id="UP001549037"/>
    </source>
</evidence>
<dbReference type="Pfam" id="PF00440">
    <property type="entry name" value="TetR_N"/>
    <property type="match status" value="1"/>
</dbReference>
<evidence type="ECO:0000256" key="2">
    <source>
        <dbReference type="PROSITE-ProRule" id="PRU00335"/>
    </source>
</evidence>
<name>A0ABV2JCR9_9STRE</name>
<feature type="DNA-binding region" description="H-T-H motif" evidence="2">
    <location>
        <begin position="29"/>
        <end position="48"/>
    </location>
</feature>